<protein>
    <recommendedName>
        <fullName evidence="4">DUF4199 domain-containing protein</fullName>
    </recommendedName>
</protein>
<evidence type="ECO:0000256" key="1">
    <source>
        <dbReference type="SAM" id="Phobius"/>
    </source>
</evidence>
<evidence type="ECO:0000313" key="2">
    <source>
        <dbReference type="EMBL" id="GAA3737675.1"/>
    </source>
</evidence>
<accession>A0ABP7FE96</accession>
<proteinExistence type="predicted"/>
<organism evidence="2 3">
    <name type="scientific">Flavobacterium ginsengisoli</name>
    <dbReference type="NCBI Taxonomy" id="871694"/>
    <lineage>
        <taxon>Bacteria</taxon>
        <taxon>Pseudomonadati</taxon>
        <taxon>Bacteroidota</taxon>
        <taxon>Flavobacteriia</taxon>
        <taxon>Flavobacteriales</taxon>
        <taxon>Flavobacteriaceae</taxon>
        <taxon>Flavobacterium</taxon>
    </lineage>
</organism>
<evidence type="ECO:0008006" key="4">
    <source>
        <dbReference type="Google" id="ProtNLM"/>
    </source>
</evidence>
<dbReference type="EMBL" id="BAABDT010000003">
    <property type="protein sequence ID" value="GAA3737675.1"/>
    <property type="molecule type" value="Genomic_DNA"/>
</dbReference>
<dbReference type="InterPro" id="IPR025250">
    <property type="entry name" value="DUF4199"/>
</dbReference>
<feature type="transmembrane region" description="Helical" evidence="1">
    <location>
        <begin position="137"/>
        <end position="159"/>
    </location>
</feature>
<evidence type="ECO:0000313" key="3">
    <source>
        <dbReference type="Proteomes" id="UP001501367"/>
    </source>
</evidence>
<reference evidence="3" key="1">
    <citation type="journal article" date="2019" name="Int. J. Syst. Evol. Microbiol.">
        <title>The Global Catalogue of Microorganisms (GCM) 10K type strain sequencing project: providing services to taxonomists for standard genome sequencing and annotation.</title>
        <authorList>
            <consortium name="The Broad Institute Genomics Platform"/>
            <consortium name="The Broad Institute Genome Sequencing Center for Infectious Disease"/>
            <person name="Wu L."/>
            <person name="Ma J."/>
        </authorList>
    </citation>
    <scope>NUCLEOTIDE SEQUENCE [LARGE SCALE GENOMIC DNA]</scope>
    <source>
        <strain evidence="3">JCM 17336</strain>
    </source>
</reference>
<keyword evidence="1" id="KW-0472">Membrane</keyword>
<dbReference type="Proteomes" id="UP001501367">
    <property type="component" value="Unassembled WGS sequence"/>
</dbReference>
<keyword evidence="1" id="KW-1133">Transmembrane helix</keyword>
<gene>
    <name evidence="2" type="ORF">GCM10022422_21230</name>
</gene>
<feature type="transmembrane region" description="Helical" evidence="1">
    <location>
        <begin position="97"/>
        <end position="116"/>
    </location>
</feature>
<sequence length="230" mass="26109">MFKNLIIFECANLQFFFNKQTVSLLFFSLFRKAFFIFDYSGNYYICGLIKHKFMDVKVSPAKSGTPYGILFGVIMILEFVIMYVIGMKSLVNTSVGTIVNIANYLILPLLFIYLGCTNYKKNINNGFISFSESLKTGVSITVIAGLTYAVFSVIFNFIFPDFINEMMDITKEQMIKQNPNITSKELEMGLGMVKKFMNPFIVFPVTLVMYALIGLIYSLIIGGIVKNEKP</sequence>
<dbReference type="Pfam" id="PF13858">
    <property type="entry name" value="DUF4199"/>
    <property type="match status" value="1"/>
</dbReference>
<name>A0ABP7FE96_9FLAO</name>
<feature type="transmembrane region" description="Helical" evidence="1">
    <location>
        <begin position="200"/>
        <end position="225"/>
    </location>
</feature>
<comment type="caution">
    <text evidence="2">The sequence shown here is derived from an EMBL/GenBank/DDBJ whole genome shotgun (WGS) entry which is preliminary data.</text>
</comment>
<feature type="transmembrane region" description="Helical" evidence="1">
    <location>
        <begin position="67"/>
        <end position="85"/>
    </location>
</feature>
<keyword evidence="3" id="KW-1185">Reference proteome</keyword>
<keyword evidence="1" id="KW-0812">Transmembrane</keyword>